<keyword evidence="5" id="KW-0285">Flavoprotein</keyword>
<dbReference type="InterPro" id="IPR002872">
    <property type="entry name" value="Proline_DH_dom"/>
</dbReference>
<evidence type="ECO:0000256" key="5">
    <source>
        <dbReference type="RuleBase" id="RU364054"/>
    </source>
</evidence>
<dbReference type="InterPro" id="IPR015659">
    <property type="entry name" value="Proline_oxidase"/>
</dbReference>
<dbReference type="Pfam" id="PF01619">
    <property type="entry name" value="Pro_dh"/>
    <property type="match status" value="1"/>
</dbReference>
<evidence type="ECO:0000256" key="2">
    <source>
        <dbReference type="ARBA" id="ARBA00012695"/>
    </source>
</evidence>
<evidence type="ECO:0000313" key="8">
    <source>
        <dbReference type="Proteomes" id="UP000187455"/>
    </source>
</evidence>
<evidence type="ECO:0000256" key="4">
    <source>
        <dbReference type="ARBA" id="ARBA00023062"/>
    </source>
</evidence>
<dbReference type="InterPro" id="IPR029041">
    <property type="entry name" value="FAD-linked_oxidoreductase-like"/>
</dbReference>
<gene>
    <name evidence="7" type="ORF">AYI68_g3555</name>
</gene>
<dbReference type="SUPFAM" id="SSF51730">
    <property type="entry name" value="FAD-linked oxidoreductase"/>
    <property type="match status" value="1"/>
</dbReference>
<proteinExistence type="inferred from homology"/>
<name>A0A1R0GZL8_9FUNG</name>
<dbReference type="GO" id="GO:0005509">
    <property type="term" value="F:calcium ion binding"/>
    <property type="evidence" value="ECO:0007669"/>
    <property type="project" value="InterPro"/>
</dbReference>
<dbReference type="PROSITE" id="PS00018">
    <property type="entry name" value="EF_HAND_1"/>
    <property type="match status" value="1"/>
</dbReference>
<dbReference type="Proteomes" id="UP000187455">
    <property type="component" value="Unassembled WGS sequence"/>
</dbReference>
<dbReference type="GO" id="GO:0071949">
    <property type="term" value="F:FAD binding"/>
    <property type="evidence" value="ECO:0007669"/>
    <property type="project" value="TreeGrafter"/>
</dbReference>
<comment type="caution">
    <text evidence="7">The sequence shown here is derived from an EMBL/GenBank/DDBJ whole genome shotgun (WGS) entry which is preliminary data.</text>
</comment>
<dbReference type="PANTHER" id="PTHR13914:SF0">
    <property type="entry name" value="PROLINE DEHYDROGENASE 1, MITOCHONDRIAL"/>
    <property type="match status" value="1"/>
</dbReference>
<sequence>MSQYRPVGTSVLSRTIFPAKTRAVLLSAGGLKCSEYTTASHTEFYPITLRTSHKKIIEMKAASSSYFAKRNYSLKPIATEKLGSFQFTKESYLQRKIRSQNRTSSVLLRDISSVSGLIKEEIIKDSVNKNENKKYKPSDFNISTNTDDYLKKMEIDDLIINMIVYKCCSKEWLVKSSPFLIDLANQMGLGWLSNAVVRNTFFKVFCAGETEPEIVETVKRLHKNNIKSMLDLSVESDVDTNLIFGNSSEEAKPNKLEEESKRLALNKNADDICRGYMQSIDMAASQNDSFVALKITGLIPTDSLYRLSLLYDYLLKGYSEVKKTEKASSATLSYRSFHDHILMNIPGFKSLQKTEEEKTKISKELFESIDRDGDGKIDWIDLSNGLRLDNPIARPLYLAGSDKNKSDSYNSLADGSKRLQGANSIDILEYDTMIRRIQKLANHAQSMNVSLVVDAEHSYFQPIIDQATISTMKKYNSFKSKNKLNAESDYFKRSPLVFNTYQLYTKSGLIRLQEDYELSIREGWAFGAKLVRGAYMYQERDLAKKLKYESPINETIEETHNSYNNGVKFMLENIAKKKNELESLLKVNKGDKVVNISNPSLVIASHNSESSQMAINEIISLGIPHDSKTVCFAQLLGMQDSKSYKIAELGFNSYKYVPYGPIEETMPYLIRRAQENSAILETANQEFDKLSKELYRRMNS</sequence>
<dbReference type="STRING" id="133383.A0A1R0GZL8"/>
<dbReference type="GO" id="GO:0010133">
    <property type="term" value="P:L-proline catabolic process to L-glutamate"/>
    <property type="evidence" value="ECO:0007669"/>
    <property type="project" value="TreeGrafter"/>
</dbReference>
<keyword evidence="4 5" id="KW-0642">Proline metabolism</keyword>
<reference evidence="7 8" key="1">
    <citation type="journal article" date="2016" name="Mol. Biol. Evol.">
        <title>Genome-Wide Survey of Gut Fungi (Harpellales) Reveals the First Horizontally Transferred Ubiquitin Gene from a Mosquito Host.</title>
        <authorList>
            <person name="Wang Y."/>
            <person name="White M.M."/>
            <person name="Kvist S."/>
            <person name="Moncalvo J.M."/>
        </authorList>
    </citation>
    <scope>NUCLEOTIDE SEQUENCE [LARGE SCALE GENOMIC DNA]</scope>
    <source>
        <strain evidence="7 8">ALG-7-W6</strain>
    </source>
</reference>
<keyword evidence="8" id="KW-1185">Reference proteome</keyword>
<dbReference type="EMBL" id="LSSL01001646">
    <property type="protein sequence ID" value="OLY82325.1"/>
    <property type="molecule type" value="Genomic_DNA"/>
</dbReference>
<dbReference type="Gene3D" id="3.20.20.220">
    <property type="match status" value="2"/>
</dbReference>
<evidence type="ECO:0000259" key="6">
    <source>
        <dbReference type="PROSITE" id="PS50222"/>
    </source>
</evidence>
<protein>
    <recommendedName>
        <fullName evidence="2 5">Proline dehydrogenase</fullName>
        <ecNumber evidence="2 5">1.5.5.2</ecNumber>
    </recommendedName>
</protein>
<accession>A0A1R0GZL8</accession>
<evidence type="ECO:0000256" key="1">
    <source>
        <dbReference type="ARBA" id="ARBA00005869"/>
    </source>
</evidence>
<comment type="similarity">
    <text evidence="1 5">Belongs to the proline oxidase family.</text>
</comment>
<comment type="cofactor">
    <cofactor evidence="5">
        <name>FAD</name>
        <dbReference type="ChEBI" id="CHEBI:57692"/>
    </cofactor>
</comment>
<dbReference type="GO" id="GO:0004657">
    <property type="term" value="F:proline dehydrogenase activity"/>
    <property type="evidence" value="ECO:0007669"/>
    <property type="project" value="UniProtKB-EC"/>
</dbReference>
<dbReference type="PROSITE" id="PS50222">
    <property type="entry name" value="EF_HAND_2"/>
    <property type="match status" value="1"/>
</dbReference>
<keyword evidence="3 5" id="KW-0560">Oxidoreductase</keyword>
<evidence type="ECO:0000313" key="7">
    <source>
        <dbReference type="EMBL" id="OLY82325.1"/>
    </source>
</evidence>
<dbReference type="InterPro" id="IPR002048">
    <property type="entry name" value="EF_hand_dom"/>
</dbReference>
<organism evidence="7 8">
    <name type="scientific">Smittium mucronatum</name>
    <dbReference type="NCBI Taxonomy" id="133383"/>
    <lineage>
        <taxon>Eukaryota</taxon>
        <taxon>Fungi</taxon>
        <taxon>Fungi incertae sedis</taxon>
        <taxon>Zoopagomycota</taxon>
        <taxon>Kickxellomycotina</taxon>
        <taxon>Harpellomycetes</taxon>
        <taxon>Harpellales</taxon>
        <taxon>Legeriomycetaceae</taxon>
        <taxon>Smittium</taxon>
    </lineage>
</organism>
<evidence type="ECO:0000256" key="3">
    <source>
        <dbReference type="ARBA" id="ARBA00023002"/>
    </source>
</evidence>
<feature type="domain" description="EF-hand" evidence="6">
    <location>
        <begin position="357"/>
        <end position="392"/>
    </location>
</feature>
<dbReference type="PANTHER" id="PTHR13914">
    <property type="entry name" value="PROLINE OXIDASE"/>
    <property type="match status" value="1"/>
</dbReference>
<dbReference type="EC" id="1.5.5.2" evidence="2 5"/>
<dbReference type="OrthoDB" id="5464at2759"/>
<dbReference type="InterPro" id="IPR018247">
    <property type="entry name" value="EF_Hand_1_Ca_BS"/>
</dbReference>
<dbReference type="AlphaFoldDB" id="A0A1R0GZL8"/>
<comment type="function">
    <text evidence="5">Converts proline to delta-1-pyrroline-5-carboxylate.</text>
</comment>
<keyword evidence="5" id="KW-0274">FAD</keyword>
<dbReference type="GO" id="GO:0005739">
    <property type="term" value="C:mitochondrion"/>
    <property type="evidence" value="ECO:0007669"/>
    <property type="project" value="TreeGrafter"/>
</dbReference>
<comment type="catalytic activity">
    <reaction evidence="5">
        <text>L-proline + a quinone = (S)-1-pyrroline-5-carboxylate + a quinol + H(+)</text>
        <dbReference type="Rhea" id="RHEA:23784"/>
        <dbReference type="ChEBI" id="CHEBI:15378"/>
        <dbReference type="ChEBI" id="CHEBI:17388"/>
        <dbReference type="ChEBI" id="CHEBI:24646"/>
        <dbReference type="ChEBI" id="CHEBI:60039"/>
        <dbReference type="ChEBI" id="CHEBI:132124"/>
        <dbReference type="EC" id="1.5.5.2"/>
    </reaction>
</comment>